<evidence type="ECO:0000256" key="1">
    <source>
        <dbReference type="ARBA" id="ARBA00023015"/>
    </source>
</evidence>
<evidence type="ECO:0000256" key="3">
    <source>
        <dbReference type="ARBA" id="ARBA00023163"/>
    </source>
</evidence>
<dbReference type="Pfam" id="PF00356">
    <property type="entry name" value="LacI"/>
    <property type="match status" value="1"/>
</dbReference>
<dbReference type="Proteomes" id="UP001164761">
    <property type="component" value="Chromosome"/>
</dbReference>
<organism evidence="5 6">
    <name type="scientific">Alicyclobacillus fastidiosus</name>
    <dbReference type="NCBI Taxonomy" id="392011"/>
    <lineage>
        <taxon>Bacteria</taxon>
        <taxon>Bacillati</taxon>
        <taxon>Bacillota</taxon>
        <taxon>Bacilli</taxon>
        <taxon>Bacillales</taxon>
        <taxon>Alicyclobacillaceae</taxon>
        <taxon>Alicyclobacillus</taxon>
    </lineage>
</organism>
<dbReference type="PANTHER" id="PTHR30146">
    <property type="entry name" value="LACI-RELATED TRANSCRIPTIONAL REPRESSOR"/>
    <property type="match status" value="1"/>
</dbReference>
<dbReference type="SUPFAM" id="SSF53822">
    <property type="entry name" value="Periplasmic binding protein-like I"/>
    <property type="match status" value="1"/>
</dbReference>
<sequence length="319" mass="35126">MVTIRDIAKAAGVSNSTVSKALKNSPLVKASTKQKILDIANRLHYRRNIHASQLVSGKSGLIGLVLSNFGNPLFSNLAVRMNQELKQRGYEMILSLSEHGIQLFEQLRVEGVLYWGDLNRGSEIPEQLLAVEIPVLQIGNDALSNFPSVLIDRGLAIKSAIDYLLECGHRQIGLIGDSQAVKLNSFKSYMRVCGFDVPDEYVLASNETWLDGYYAVKNYVFTRSSPTAFIGSNNLVTKGALRALLERGLQVPEEISLIGYDDLPDMEQAEVPITTVGPSLEQLAVESVDMMLSIVDGESVEPATYILPRMAVRKSVRSR</sequence>
<keyword evidence="2" id="KW-0238">DNA-binding</keyword>
<protein>
    <submittedName>
        <fullName evidence="5">LacI family transcriptional regulator</fullName>
    </submittedName>
</protein>
<dbReference type="CDD" id="cd01392">
    <property type="entry name" value="HTH_LacI"/>
    <property type="match status" value="1"/>
</dbReference>
<proteinExistence type="predicted"/>
<feature type="domain" description="HTH lacI-type" evidence="4">
    <location>
        <begin position="2"/>
        <end position="56"/>
    </location>
</feature>
<keyword evidence="3" id="KW-0804">Transcription</keyword>
<dbReference type="Gene3D" id="1.10.260.40">
    <property type="entry name" value="lambda repressor-like DNA-binding domains"/>
    <property type="match status" value="1"/>
</dbReference>
<dbReference type="CDD" id="cd06267">
    <property type="entry name" value="PBP1_LacI_sugar_binding-like"/>
    <property type="match status" value="1"/>
</dbReference>
<keyword evidence="6" id="KW-1185">Reference proteome</keyword>
<dbReference type="PROSITE" id="PS50932">
    <property type="entry name" value="HTH_LACI_2"/>
    <property type="match status" value="1"/>
</dbReference>
<keyword evidence="1" id="KW-0805">Transcription regulation</keyword>
<dbReference type="SUPFAM" id="SSF47413">
    <property type="entry name" value="lambda repressor-like DNA-binding domains"/>
    <property type="match status" value="1"/>
</dbReference>
<dbReference type="PROSITE" id="PS00356">
    <property type="entry name" value="HTH_LACI_1"/>
    <property type="match status" value="1"/>
</dbReference>
<evidence type="ECO:0000313" key="6">
    <source>
        <dbReference type="Proteomes" id="UP001164761"/>
    </source>
</evidence>
<dbReference type="PANTHER" id="PTHR30146:SF149">
    <property type="entry name" value="HTH-TYPE TRANSCRIPTIONAL REGULATOR EBGR"/>
    <property type="match status" value="1"/>
</dbReference>
<dbReference type="SMART" id="SM00354">
    <property type="entry name" value="HTH_LACI"/>
    <property type="match status" value="1"/>
</dbReference>
<evidence type="ECO:0000259" key="4">
    <source>
        <dbReference type="PROSITE" id="PS50932"/>
    </source>
</evidence>
<dbReference type="Pfam" id="PF13377">
    <property type="entry name" value="Peripla_BP_3"/>
    <property type="match status" value="1"/>
</dbReference>
<accession>A0ABY6ZI73</accession>
<evidence type="ECO:0000313" key="5">
    <source>
        <dbReference type="EMBL" id="WAH41615.1"/>
    </source>
</evidence>
<name>A0ABY6ZI73_9BACL</name>
<dbReference type="InterPro" id="IPR010982">
    <property type="entry name" value="Lambda_DNA-bd_dom_sf"/>
</dbReference>
<dbReference type="InterPro" id="IPR028082">
    <property type="entry name" value="Peripla_BP_I"/>
</dbReference>
<dbReference type="RefSeq" id="WP_268005523.1">
    <property type="nucleotide sequence ID" value="NZ_BSUT01000001.1"/>
</dbReference>
<reference evidence="5" key="1">
    <citation type="submission" date="2022-08" db="EMBL/GenBank/DDBJ databases">
        <title>Alicyclobacillus fastidiosus DSM 17978, complete genome.</title>
        <authorList>
            <person name="Wang Q."/>
            <person name="Cai R."/>
            <person name="Wang Z."/>
        </authorList>
    </citation>
    <scope>NUCLEOTIDE SEQUENCE</scope>
    <source>
        <strain evidence="5">DSM 17978</strain>
    </source>
</reference>
<dbReference type="InterPro" id="IPR046335">
    <property type="entry name" value="LacI/GalR-like_sensor"/>
</dbReference>
<gene>
    <name evidence="5" type="ORF">NZD89_25935</name>
</gene>
<dbReference type="Gene3D" id="3.40.50.2300">
    <property type="match status" value="2"/>
</dbReference>
<dbReference type="InterPro" id="IPR000843">
    <property type="entry name" value="HTH_LacI"/>
</dbReference>
<dbReference type="EMBL" id="CP104067">
    <property type="protein sequence ID" value="WAH41615.1"/>
    <property type="molecule type" value="Genomic_DNA"/>
</dbReference>
<evidence type="ECO:0000256" key="2">
    <source>
        <dbReference type="ARBA" id="ARBA00023125"/>
    </source>
</evidence>